<dbReference type="Pfam" id="PF12006">
    <property type="entry name" value="DUF3500"/>
    <property type="match status" value="1"/>
</dbReference>
<gene>
    <name evidence="1" type="ORF">BSF38_03818</name>
</gene>
<proteinExistence type="predicted"/>
<dbReference type="InterPro" id="IPR021889">
    <property type="entry name" value="DUF3500"/>
</dbReference>
<dbReference type="InterPro" id="IPR006311">
    <property type="entry name" value="TAT_signal"/>
</dbReference>
<evidence type="ECO:0000313" key="2">
    <source>
        <dbReference type="Proteomes" id="UP000186309"/>
    </source>
</evidence>
<dbReference type="Proteomes" id="UP000186309">
    <property type="component" value="Chromosome"/>
</dbReference>
<dbReference type="PROSITE" id="PS51318">
    <property type="entry name" value="TAT"/>
    <property type="match status" value="1"/>
</dbReference>
<organism evidence="1 2">
    <name type="scientific">Paludisphaera borealis</name>
    <dbReference type="NCBI Taxonomy" id="1387353"/>
    <lineage>
        <taxon>Bacteria</taxon>
        <taxon>Pseudomonadati</taxon>
        <taxon>Planctomycetota</taxon>
        <taxon>Planctomycetia</taxon>
        <taxon>Isosphaerales</taxon>
        <taxon>Isosphaeraceae</taxon>
        <taxon>Paludisphaera</taxon>
    </lineage>
</organism>
<dbReference type="EMBL" id="CP019082">
    <property type="protein sequence ID" value="APW62279.1"/>
    <property type="molecule type" value="Genomic_DNA"/>
</dbReference>
<accession>A0A1U7CTQ0</accession>
<dbReference type="KEGG" id="pbor:BSF38_03818"/>
<dbReference type="RefSeq" id="WP_076348268.1">
    <property type="nucleotide sequence ID" value="NZ_CP019082.1"/>
</dbReference>
<protein>
    <recommendedName>
        <fullName evidence="3">DUF3500 domain-containing protein</fullName>
    </recommendedName>
</protein>
<keyword evidence="2" id="KW-1185">Reference proteome</keyword>
<evidence type="ECO:0008006" key="3">
    <source>
        <dbReference type="Google" id="ProtNLM"/>
    </source>
</evidence>
<name>A0A1U7CTQ0_9BACT</name>
<dbReference type="AlphaFoldDB" id="A0A1U7CTQ0"/>
<sequence>MARFDDRKSETPADCEGFSRRDFVRTLGAGVLGASVPWIGLPAWAADAKPSKDRPSPSDLSETAVARFYKTLNKTQRETICFPFDHNLRTVVKNNWSIVKPTIKDLDKEQQALCREIMKNLCSEEGYERFMKQMKDDSGGFNAYHVAVFGEPETDKPFEWVLTGRHDTLRVDGDSVAGSAFGGPIFYGHAAGGRDEEDAKHTANVWWHQGELANDIFKTLDDKQKARALVDDAEDDDQKTISLKGAKLPPTGLAIADLDGQQKAMTTKLVDAMLRMFREVDAAEVRHCLEAAGGVDKLRITFFKEGDIDDDGVWDIWKLEGPAFSWYFRGSPHVHAWLNVARPA</sequence>
<dbReference type="STRING" id="1387353.BSF38_03818"/>
<evidence type="ECO:0000313" key="1">
    <source>
        <dbReference type="EMBL" id="APW62279.1"/>
    </source>
</evidence>
<reference evidence="2" key="1">
    <citation type="submission" date="2016-12" db="EMBL/GenBank/DDBJ databases">
        <title>Comparative genomics of four Isosphaeraceae planctomycetes: a common pool of plasmids and glycoside hydrolase genes.</title>
        <authorList>
            <person name="Ivanova A."/>
        </authorList>
    </citation>
    <scope>NUCLEOTIDE SEQUENCE [LARGE SCALE GENOMIC DNA]</scope>
    <source>
        <strain evidence="2">PX4</strain>
    </source>
</reference>
<dbReference type="OrthoDB" id="240568at2"/>